<proteinExistence type="predicted"/>
<keyword evidence="3" id="KW-1185">Reference proteome</keyword>
<name>A0A2P5K7J5_9BURK</name>
<protein>
    <submittedName>
        <fullName evidence="2">Uncharacterized protein</fullName>
    </submittedName>
</protein>
<dbReference type="EMBL" id="PRDW01000014">
    <property type="protein sequence ID" value="PPB82043.1"/>
    <property type="molecule type" value="Genomic_DNA"/>
</dbReference>
<evidence type="ECO:0000313" key="2">
    <source>
        <dbReference type="EMBL" id="PPB82043.1"/>
    </source>
</evidence>
<dbReference type="Proteomes" id="UP000243096">
    <property type="component" value="Unassembled WGS sequence"/>
</dbReference>
<organism evidence="2 3">
    <name type="scientific">Mycetohabitans endofungorum</name>
    <dbReference type="NCBI Taxonomy" id="417203"/>
    <lineage>
        <taxon>Bacteria</taxon>
        <taxon>Pseudomonadati</taxon>
        <taxon>Pseudomonadota</taxon>
        <taxon>Betaproteobacteria</taxon>
        <taxon>Burkholderiales</taxon>
        <taxon>Burkholderiaceae</taxon>
        <taxon>Mycetohabitans</taxon>
    </lineage>
</organism>
<feature type="region of interest" description="Disordered" evidence="1">
    <location>
        <begin position="1"/>
        <end position="21"/>
    </location>
</feature>
<accession>A0A2P5K7J5</accession>
<evidence type="ECO:0000313" key="3">
    <source>
        <dbReference type="Proteomes" id="UP000243096"/>
    </source>
</evidence>
<dbReference type="AlphaFoldDB" id="A0A2P5K7J5"/>
<reference evidence="2 3" key="1">
    <citation type="submission" date="2018-01" db="EMBL/GenBank/DDBJ databases">
        <title>Genomic Encyclopedia of Type Strains, Phase III (KMG-III): the genomes of soil and plant-associated and newly described type strains.</title>
        <authorList>
            <person name="Whitman W."/>
        </authorList>
    </citation>
    <scope>NUCLEOTIDE SEQUENCE [LARGE SCALE GENOMIC DNA]</scope>
    <source>
        <strain evidence="2 3">HKI456</strain>
    </source>
</reference>
<evidence type="ECO:0000256" key="1">
    <source>
        <dbReference type="SAM" id="MobiDB-lite"/>
    </source>
</evidence>
<gene>
    <name evidence="2" type="ORF">B0O95_11410</name>
</gene>
<sequence length="120" mass="12818">MKLRRSHATERHATDIAGGGPTGAAVWCSRESRLSRSAASVLFHVSVALRDLVATRRALHAAFGAALGLNTVSIHNRNARAALQLQLAPHCVGDAMVVIMRSVPQAQFGMVCPSTRDRAH</sequence>
<comment type="caution">
    <text evidence="2">The sequence shown here is derived from an EMBL/GenBank/DDBJ whole genome shotgun (WGS) entry which is preliminary data.</text>
</comment>